<dbReference type="Pfam" id="PF14759">
    <property type="entry name" value="Reductase_C"/>
    <property type="match status" value="1"/>
</dbReference>
<evidence type="ECO:0000256" key="3">
    <source>
        <dbReference type="ARBA" id="ARBA00022827"/>
    </source>
</evidence>
<dbReference type="AlphaFoldDB" id="A0A318M2A5"/>
<gene>
    <name evidence="7" type="ORF">BA062_15095</name>
</gene>
<evidence type="ECO:0000256" key="4">
    <source>
        <dbReference type="ARBA" id="ARBA00023002"/>
    </source>
</evidence>
<name>A0A318M2A5_9PSEU</name>
<dbReference type="Pfam" id="PF07992">
    <property type="entry name" value="Pyr_redox_2"/>
    <property type="match status" value="1"/>
</dbReference>
<evidence type="ECO:0000256" key="1">
    <source>
        <dbReference type="ARBA" id="ARBA00001974"/>
    </source>
</evidence>
<feature type="domain" description="Reductase C-terminal" evidence="6">
    <location>
        <begin position="332"/>
        <end position="415"/>
    </location>
</feature>
<sequence>MMSERARGRAGVLVVGAGEAGVRVATTLRELGYDRPIVLCGDEPHQPYQRPPLSKAFLDGKAVHADLALRTPEFFRDAGIDVRPGRRVTDVEVDGSGAGTAMCEGGDTVEFDRLVLATGARPRPLPADGGDLDGVCVLRGVDDAERLRDRLATAGRVVIVGGGYIGLEAAALASARGLATTVVEREDRLLSRVSAAPLPEFLAGRHREWGVEFELAADVRELVGDGHRVQDVRLADGRLLPADLVLVGIGAVPETTLAEKLGLDVRRGIVVDAACRTSHPGVWAVGDCTVRPHPHLPGELIAVESVQNANDQARAAAAALAGAEPPRTPVPWFWSDQRELKLQIAGIASGYDRYVVRTDGSVAGLTVLYYRGGALIAAESVNRPADFLAVKRALGKGKTIAPDPAADPGTALKELITDRA</sequence>
<dbReference type="InterPro" id="IPR050446">
    <property type="entry name" value="FAD-oxidoreductase/Apoptosis"/>
</dbReference>
<dbReference type="OrthoDB" id="4475657at2"/>
<proteinExistence type="predicted"/>
<dbReference type="Gene3D" id="3.30.390.30">
    <property type="match status" value="1"/>
</dbReference>
<dbReference type="SUPFAM" id="SSF55424">
    <property type="entry name" value="FAD/NAD-linked reductases, dimerisation (C-terminal) domain"/>
    <property type="match status" value="1"/>
</dbReference>
<dbReference type="Gene3D" id="3.50.50.60">
    <property type="entry name" value="FAD/NAD(P)-binding domain"/>
    <property type="match status" value="2"/>
</dbReference>
<dbReference type="EMBL" id="MASU01000005">
    <property type="protein sequence ID" value="PXY36685.1"/>
    <property type="molecule type" value="Genomic_DNA"/>
</dbReference>
<evidence type="ECO:0000256" key="2">
    <source>
        <dbReference type="ARBA" id="ARBA00022630"/>
    </source>
</evidence>
<dbReference type="PANTHER" id="PTHR43557:SF2">
    <property type="entry name" value="RIESKE DOMAIN-CONTAINING PROTEIN-RELATED"/>
    <property type="match status" value="1"/>
</dbReference>
<dbReference type="GO" id="GO:0005737">
    <property type="term" value="C:cytoplasm"/>
    <property type="evidence" value="ECO:0007669"/>
    <property type="project" value="TreeGrafter"/>
</dbReference>
<dbReference type="InterPro" id="IPR028202">
    <property type="entry name" value="Reductase_C"/>
</dbReference>
<accession>A0A318M2A5</accession>
<reference evidence="7 8" key="1">
    <citation type="submission" date="2016-07" db="EMBL/GenBank/DDBJ databases">
        <title>Draft genome sequence of Prauserella sp. YIM 121212, isolated from alkaline soil.</title>
        <authorList>
            <person name="Ruckert C."/>
            <person name="Albersmeier A."/>
            <person name="Jiang C.-L."/>
            <person name="Jiang Y."/>
            <person name="Kalinowski J."/>
            <person name="Schneider O."/>
            <person name="Winkler A."/>
            <person name="Zotchev S.B."/>
        </authorList>
    </citation>
    <scope>NUCLEOTIDE SEQUENCE [LARGE SCALE GENOMIC DNA]</scope>
    <source>
        <strain evidence="7 8">YIM 121212</strain>
    </source>
</reference>
<keyword evidence="4" id="KW-0560">Oxidoreductase</keyword>
<organism evidence="7 8">
    <name type="scientific">Prauserella flavalba</name>
    <dbReference type="NCBI Taxonomy" id="1477506"/>
    <lineage>
        <taxon>Bacteria</taxon>
        <taxon>Bacillati</taxon>
        <taxon>Actinomycetota</taxon>
        <taxon>Actinomycetes</taxon>
        <taxon>Pseudonocardiales</taxon>
        <taxon>Pseudonocardiaceae</taxon>
        <taxon>Prauserella</taxon>
    </lineage>
</organism>
<dbReference type="PRINTS" id="PR00368">
    <property type="entry name" value="FADPNR"/>
</dbReference>
<protein>
    <recommendedName>
        <fullName evidence="9">Ferredoxin reductase</fullName>
    </recommendedName>
</protein>
<evidence type="ECO:0000313" key="7">
    <source>
        <dbReference type="EMBL" id="PXY36685.1"/>
    </source>
</evidence>
<dbReference type="InterPro" id="IPR016156">
    <property type="entry name" value="FAD/NAD-linked_Rdtase_dimer_sf"/>
</dbReference>
<dbReference type="GO" id="GO:0016651">
    <property type="term" value="F:oxidoreductase activity, acting on NAD(P)H"/>
    <property type="evidence" value="ECO:0007669"/>
    <property type="project" value="TreeGrafter"/>
</dbReference>
<keyword evidence="2" id="KW-0285">Flavoprotein</keyword>
<keyword evidence="3" id="KW-0274">FAD</keyword>
<dbReference type="InterPro" id="IPR036188">
    <property type="entry name" value="FAD/NAD-bd_sf"/>
</dbReference>
<evidence type="ECO:0008006" key="9">
    <source>
        <dbReference type="Google" id="ProtNLM"/>
    </source>
</evidence>
<dbReference type="Proteomes" id="UP000247892">
    <property type="component" value="Unassembled WGS sequence"/>
</dbReference>
<dbReference type="PANTHER" id="PTHR43557">
    <property type="entry name" value="APOPTOSIS-INDUCING FACTOR 1"/>
    <property type="match status" value="1"/>
</dbReference>
<keyword evidence="8" id="KW-1185">Reference proteome</keyword>
<evidence type="ECO:0000259" key="5">
    <source>
        <dbReference type="Pfam" id="PF07992"/>
    </source>
</evidence>
<dbReference type="PRINTS" id="PR00411">
    <property type="entry name" value="PNDRDTASEI"/>
</dbReference>
<feature type="domain" description="FAD/NAD(P)-binding" evidence="5">
    <location>
        <begin position="12"/>
        <end position="312"/>
    </location>
</feature>
<dbReference type="SUPFAM" id="SSF51905">
    <property type="entry name" value="FAD/NAD(P)-binding domain"/>
    <property type="match status" value="2"/>
</dbReference>
<evidence type="ECO:0000313" key="8">
    <source>
        <dbReference type="Proteomes" id="UP000247892"/>
    </source>
</evidence>
<evidence type="ECO:0000259" key="6">
    <source>
        <dbReference type="Pfam" id="PF14759"/>
    </source>
</evidence>
<comment type="caution">
    <text evidence="7">The sequence shown here is derived from an EMBL/GenBank/DDBJ whole genome shotgun (WGS) entry which is preliminary data.</text>
</comment>
<dbReference type="InterPro" id="IPR023753">
    <property type="entry name" value="FAD/NAD-binding_dom"/>
</dbReference>
<comment type="cofactor">
    <cofactor evidence="1">
        <name>FAD</name>
        <dbReference type="ChEBI" id="CHEBI:57692"/>
    </cofactor>
</comment>